<dbReference type="GO" id="GO:0005576">
    <property type="term" value="C:extracellular region"/>
    <property type="evidence" value="ECO:0007669"/>
    <property type="project" value="TreeGrafter"/>
</dbReference>
<evidence type="ECO:0000313" key="11">
    <source>
        <dbReference type="EMBL" id="MSU90703.1"/>
    </source>
</evidence>
<feature type="active site" description="Proton donor/acceptor" evidence="9">
    <location>
        <position position="146"/>
    </location>
</feature>
<dbReference type="PROSITE" id="PS52029">
    <property type="entry name" value="LD_TPASE"/>
    <property type="match status" value="1"/>
</dbReference>
<comment type="similarity">
    <text evidence="2">Belongs to the YkuD family.</text>
</comment>
<keyword evidence="4" id="KW-0808">Transferase</keyword>
<keyword evidence="3" id="KW-0328">Glycosyltransferase</keyword>
<dbReference type="GO" id="GO:0071555">
    <property type="term" value="P:cell wall organization"/>
    <property type="evidence" value="ECO:0007669"/>
    <property type="project" value="UniProtKB-UniRule"/>
</dbReference>
<evidence type="ECO:0000256" key="5">
    <source>
        <dbReference type="ARBA" id="ARBA00022801"/>
    </source>
</evidence>
<proteinExistence type="inferred from homology"/>
<evidence type="ECO:0000256" key="7">
    <source>
        <dbReference type="ARBA" id="ARBA00022984"/>
    </source>
</evidence>
<evidence type="ECO:0000256" key="8">
    <source>
        <dbReference type="ARBA" id="ARBA00023316"/>
    </source>
</evidence>
<dbReference type="InterPro" id="IPR038063">
    <property type="entry name" value="Transpep_catalytic_dom"/>
</dbReference>
<dbReference type="InterPro" id="IPR050979">
    <property type="entry name" value="LD-transpeptidase"/>
</dbReference>
<comment type="pathway">
    <text evidence="1 9">Cell wall biogenesis; peptidoglycan biosynthesis.</text>
</comment>
<dbReference type="GO" id="GO:0016757">
    <property type="term" value="F:glycosyltransferase activity"/>
    <property type="evidence" value="ECO:0007669"/>
    <property type="project" value="UniProtKB-KW"/>
</dbReference>
<keyword evidence="5" id="KW-0378">Hydrolase</keyword>
<dbReference type="GO" id="GO:0071972">
    <property type="term" value="F:peptidoglycan L,D-transpeptidase activity"/>
    <property type="evidence" value="ECO:0007669"/>
    <property type="project" value="TreeGrafter"/>
</dbReference>
<comment type="caution">
    <text evidence="11">The sequence shown here is derived from an EMBL/GenBank/DDBJ whole genome shotgun (WGS) entry which is preliminary data.</text>
</comment>
<dbReference type="Proteomes" id="UP000474957">
    <property type="component" value="Unassembled WGS sequence"/>
</dbReference>
<protein>
    <submittedName>
        <fullName evidence="11">L,D-transpeptidase family protein</fullName>
    </submittedName>
</protein>
<dbReference type="EMBL" id="WIND01000011">
    <property type="protein sequence ID" value="MSU90703.1"/>
    <property type="molecule type" value="Genomic_DNA"/>
</dbReference>
<evidence type="ECO:0000256" key="6">
    <source>
        <dbReference type="ARBA" id="ARBA00022960"/>
    </source>
</evidence>
<feature type="active site" description="Nucleophile" evidence="9">
    <location>
        <position position="162"/>
    </location>
</feature>
<dbReference type="CDD" id="cd16913">
    <property type="entry name" value="YkuD_like"/>
    <property type="match status" value="1"/>
</dbReference>
<dbReference type="PANTHER" id="PTHR30582:SF24">
    <property type="entry name" value="L,D-TRANSPEPTIDASE ERFK_SRFK-RELATED"/>
    <property type="match status" value="1"/>
</dbReference>
<evidence type="ECO:0000256" key="9">
    <source>
        <dbReference type="PROSITE-ProRule" id="PRU01373"/>
    </source>
</evidence>
<sequence length="186" mass="20927">MDRYATVSQAADRPVSGLELDNRQLLGVREAGLQRRVSGFAARRWQDHFVSLNDGAILVDTNARALHFWSGDGQTYKIYPTSVPLTEDMTRRGRTSIVRKRVGPDWRPTPNMLKRDPSLPAYVGPGPQNPLGTHALYLSWQYYRIHGTNDTRKIGRRASNGCIGLYNEDIAELFDRATVGMQVLVV</sequence>
<gene>
    <name evidence="11" type="ORF">GE300_13945</name>
</gene>
<dbReference type="UniPathway" id="UPA00219"/>
<evidence type="ECO:0000259" key="10">
    <source>
        <dbReference type="PROSITE" id="PS52029"/>
    </source>
</evidence>
<name>A0A6L5Z2A7_9RHOB</name>
<feature type="domain" description="L,D-TPase catalytic" evidence="10">
    <location>
        <begin position="55"/>
        <end position="186"/>
    </location>
</feature>
<evidence type="ECO:0000256" key="4">
    <source>
        <dbReference type="ARBA" id="ARBA00022679"/>
    </source>
</evidence>
<dbReference type="SUPFAM" id="SSF141523">
    <property type="entry name" value="L,D-transpeptidase catalytic domain-like"/>
    <property type="match status" value="1"/>
</dbReference>
<dbReference type="GO" id="GO:0008360">
    <property type="term" value="P:regulation of cell shape"/>
    <property type="evidence" value="ECO:0007669"/>
    <property type="project" value="UniProtKB-UniRule"/>
</dbReference>
<accession>A0A6L5Z2A7</accession>
<dbReference type="InterPro" id="IPR005490">
    <property type="entry name" value="LD_TPept_cat_dom"/>
</dbReference>
<evidence type="ECO:0000256" key="1">
    <source>
        <dbReference type="ARBA" id="ARBA00004752"/>
    </source>
</evidence>
<keyword evidence="7 9" id="KW-0573">Peptidoglycan synthesis</keyword>
<dbReference type="AlphaFoldDB" id="A0A6L5Z2A7"/>
<evidence type="ECO:0000256" key="2">
    <source>
        <dbReference type="ARBA" id="ARBA00005992"/>
    </source>
</evidence>
<organism evidence="11 12">
    <name type="scientific">Halovulum marinum</name>
    <dbReference type="NCBI Taxonomy" id="2662447"/>
    <lineage>
        <taxon>Bacteria</taxon>
        <taxon>Pseudomonadati</taxon>
        <taxon>Pseudomonadota</taxon>
        <taxon>Alphaproteobacteria</taxon>
        <taxon>Rhodobacterales</taxon>
        <taxon>Paracoccaceae</taxon>
        <taxon>Halovulum</taxon>
    </lineage>
</organism>
<evidence type="ECO:0000313" key="12">
    <source>
        <dbReference type="Proteomes" id="UP000474957"/>
    </source>
</evidence>
<dbReference type="PANTHER" id="PTHR30582">
    <property type="entry name" value="L,D-TRANSPEPTIDASE"/>
    <property type="match status" value="1"/>
</dbReference>
<dbReference type="GO" id="GO:0018104">
    <property type="term" value="P:peptidoglycan-protein cross-linking"/>
    <property type="evidence" value="ECO:0007669"/>
    <property type="project" value="TreeGrafter"/>
</dbReference>
<keyword evidence="12" id="KW-1185">Reference proteome</keyword>
<keyword evidence="6 9" id="KW-0133">Cell shape</keyword>
<reference evidence="11 12" key="1">
    <citation type="submission" date="2019-10" db="EMBL/GenBank/DDBJ databases">
        <title>Cognatihalovulum marinum gen. nov. sp. nov., a new member of the family Rhodobacteraceae isolated from deep seawater of the Northwest Indian Ocean.</title>
        <authorList>
            <person name="Ruan C."/>
            <person name="Wang J."/>
            <person name="Zheng X."/>
            <person name="Song L."/>
            <person name="Zhu Y."/>
            <person name="Huang Y."/>
            <person name="Lu Z."/>
            <person name="Du W."/>
            <person name="Huang L."/>
            <person name="Dai X."/>
        </authorList>
    </citation>
    <scope>NUCLEOTIDE SEQUENCE [LARGE SCALE GENOMIC DNA]</scope>
    <source>
        <strain evidence="11 12">2CG4</strain>
    </source>
</reference>
<dbReference type="Pfam" id="PF03734">
    <property type="entry name" value="YkuD"/>
    <property type="match status" value="1"/>
</dbReference>
<evidence type="ECO:0000256" key="3">
    <source>
        <dbReference type="ARBA" id="ARBA00022676"/>
    </source>
</evidence>
<dbReference type="Gene3D" id="2.40.440.10">
    <property type="entry name" value="L,D-transpeptidase catalytic domain-like"/>
    <property type="match status" value="1"/>
</dbReference>
<keyword evidence="8 9" id="KW-0961">Cell wall biogenesis/degradation</keyword>